<comment type="caution">
    <text evidence="1">The sequence shown here is derived from an EMBL/GenBank/DDBJ whole genome shotgun (WGS) entry which is preliminary data.</text>
</comment>
<accession>A0A090VRG1</accession>
<evidence type="ECO:0000313" key="2">
    <source>
        <dbReference type="Proteomes" id="UP000029641"/>
    </source>
</evidence>
<gene>
    <name evidence="1" type="ORF">JCM19301_3051</name>
</gene>
<name>A0A090VRG1_9FLAO</name>
<protein>
    <submittedName>
        <fullName evidence="1">Uncharacterized protein</fullName>
    </submittedName>
</protein>
<proteinExistence type="predicted"/>
<reference evidence="1 2" key="1">
    <citation type="journal article" date="2014" name="Genome Announc.">
        <title>Draft Genome Sequence of Marine Flavobacterium Jejuia pallidilutea Strain 11shimoA1 and Pigmentation Mutants.</title>
        <authorList>
            <person name="Takatani N."/>
            <person name="Nakanishi M."/>
            <person name="Meirelles P."/>
            <person name="Mino S."/>
            <person name="Suda W."/>
            <person name="Oshima K."/>
            <person name="Hattori M."/>
            <person name="Ohkuma M."/>
            <person name="Hosokawa M."/>
            <person name="Miyashita K."/>
            <person name="Thompson F.L."/>
            <person name="Niwa A."/>
            <person name="Sawabe T."/>
            <person name="Sawabe T."/>
        </authorList>
    </citation>
    <scope>NUCLEOTIDE SEQUENCE [LARGE SCALE GENOMIC DNA]</scope>
    <source>
        <strain evidence="1 2">JCM 19301</strain>
    </source>
</reference>
<organism evidence="1 2">
    <name type="scientific">Jejuia pallidilutea</name>
    <dbReference type="NCBI Taxonomy" id="504487"/>
    <lineage>
        <taxon>Bacteria</taxon>
        <taxon>Pseudomonadati</taxon>
        <taxon>Bacteroidota</taxon>
        <taxon>Flavobacteriia</taxon>
        <taxon>Flavobacteriales</taxon>
        <taxon>Flavobacteriaceae</taxon>
        <taxon>Jejuia</taxon>
    </lineage>
</organism>
<dbReference type="AlphaFoldDB" id="A0A090VRG1"/>
<dbReference type="EMBL" id="BBNR01000005">
    <property type="protein sequence ID" value="GAL66573.1"/>
    <property type="molecule type" value="Genomic_DNA"/>
</dbReference>
<dbReference type="Proteomes" id="UP000029641">
    <property type="component" value="Unassembled WGS sequence"/>
</dbReference>
<sequence>MLTIQDGGGPITQGIGPTHGAKAVAAATFSAIATVVSQP</sequence>
<evidence type="ECO:0000313" key="1">
    <source>
        <dbReference type="EMBL" id="GAL66573.1"/>
    </source>
</evidence>